<dbReference type="InterPro" id="IPR000829">
    <property type="entry name" value="DAGK"/>
</dbReference>
<gene>
    <name evidence="20" type="ORF">COU35_01770</name>
</gene>
<keyword evidence="13" id="KW-0594">Phospholipid biosynthesis</keyword>
<comment type="similarity">
    <text evidence="2">Belongs to the bacterial diacylglycerol kinase family.</text>
</comment>
<reference evidence="21" key="1">
    <citation type="submission" date="2017-09" db="EMBL/GenBank/DDBJ databases">
        <title>Depth-based differentiation of microbial function through sediment-hosted aquifers and enrichment of novel symbionts in the deep terrestrial subsurface.</title>
        <authorList>
            <person name="Probst A.J."/>
            <person name="Ladd B."/>
            <person name="Jarett J.K."/>
            <person name="Geller-Mcgrath D.E."/>
            <person name="Sieber C.M.K."/>
            <person name="Emerson J.B."/>
            <person name="Anantharaman K."/>
            <person name="Thomas B.C."/>
            <person name="Malmstrom R."/>
            <person name="Stieglmeier M."/>
            <person name="Klingl A."/>
            <person name="Woyke T."/>
            <person name="Ryan C.M."/>
            <person name="Banfield J.F."/>
        </authorList>
    </citation>
    <scope>NUCLEOTIDE SEQUENCE [LARGE SCALE GENOMIC DNA]</scope>
</reference>
<evidence type="ECO:0000256" key="18">
    <source>
        <dbReference type="PIRSR" id="PIRSR600829-4"/>
    </source>
</evidence>
<feature type="transmembrane region" description="Helical" evidence="19">
    <location>
        <begin position="92"/>
        <end position="113"/>
    </location>
</feature>
<evidence type="ECO:0000256" key="19">
    <source>
        <dbReference type="SAM" id="Phobius"/>
    </source>
</evidence>
<evidence type="ECO:0000256" key="14">
    <source>
        <dbReference type="ARBA" id="ARBA00023264"/>
    </source>
</evidence>
<evidence type="ECO:0000313" key="21">
    <source>
        <dbReference type="Proteomes" id="UP000230154"/>
    </source>
</evidence>
<dbReference type="CDD" id="cd14263">
    <property type="entry name" value="DAGK_IM_like"/>
    <property type="match status" value="1"/>
</dbReference>
<feature type="active site" description="Proton acceptor" evidence="15">
    <location>
        <position position="65"/>
    </location>
</feature>
<dbReference type="Gene3D" id="1.10.287.3610">
    <property type="match status" value="1"/>
</dbReference>
<evidence type="ECO:0000256" key="4">
    <source>
        <dbReference type="ARBA" id="ARBA00022516"/>
    </source>
</evidence>
<evidence type="ECO:0000256" key="7">
    <source>
        <dbReference type="ARBA" id="ARBA00022741"/>
    </source>
</evidence>
<accession>A0A2H0TT48</accession>
<keyword evidence="10 19" id="KW-1133">Transmembrane helix</keyword>
<protein>
    <submittedName>
        <fullName evidence="20">Diacylglycerol kinase</fullName>
    </submittedName>
</protein>
<evidence type="ECO:0000256" key="10">
    <source>
        <dbReference type="ARBA" id="ARBA00022989"/>
    </source>
</evidence>
<sequence>MSVRSVSRSIAHAMRGLQYIYVHEQNFRIQLWIAFFVLGVMVWLDIAPNQQIIVLLLIATVLTLEVLNSVLEKFVDIIKPRLAYQVQVVKDMMAAMVLIASFFSIVIGILILAPPFLEIMLK</sequence>
<evidence type="ECO:0000256" key="9">
    <source>
        <dbReference type="ARBA" id="ARBA00022840"/>
    </source>
</evidence>
<comment type="cofactor">
    <cofactor evidence="18">
        <name>Mg(2+)</name>
        <dbReference type="ChEBI" id="CHEBI:18420"/>
    </cofactor>
    <text evidence="18">Mn(2+), Zn(2+), Cd(2+) and Co(2+) support activity to lesser extents.</text>
</comment>
<feature type="transmembrane region" description="Helical" evidence="19">
    <location>
        <begin position="29"/>
        <end position="46"/>
    </location>
</feature>
<evidence type="ECO:0000256" key="5">
    <source>
        <dbReference type="ARBA" id="ARBA00022679"/>
    </source>
</evidence>
<dbReference type="InterPro" id="IPR036945">
    <property type="entry name" value="DAGK_sf"/>
</dbReference>
<keyword evidence="9 17" id="KW-0067">ATP-binding</keyword>
<organism evidence="20 21">
    <name type="scientific">Candidatus Magasanikbacteria bacterium CG10_big_fil_rev_8_21_14_0_10_47_10</name>
    <dbReference type="NCBI Taxonomy" id="1974652"/>
    <lineage>
        <taxon>Bacteria</taxon>
        <taxon>Candidatus Magasanikiibacteriota</taxon>
    </lineage>
</organism>
<name>A0A2H0TT48_9BACT</name>
<feature type="binding site" evidence="18">
    <location>
        <position position="24"/>
    </location>
    <ligand>
        <name>a divalent metal cation</name>
        <dbReference type="ChEBI" id="CHEBI:60240"/>
    </ligand>
</feature>
<evidence type="ECO:0000256" key="8">
    <source>
        <dbReference type="ARBA" id="ARBA00022777"/>
    </source>
</evidence>
<dbReference type="GO" id="GO:0016301">
    <property type="term" value="F:kinase activity"/>
    <property type="evidence" value="ECO:0007669"/>
    <property type="project" value="UniProtKB-KW"/>
</dbReference>
<keyword evidence="18" id="KW-0460">Magnesium</keyword>
<dbReference type="Proteomes" id="UP000230154">
    <property type="component" value="Unassembled WGS sequence"/>
</dbReference>
<keyword evidence="12 19" id="KW-0472">Membrane</keyword>
<dbReference type="Pfam" id="PF01219">
    <property type="entry name" value="DAGK_prokar"/>
    <property type="match status" value="1"/>
</dbReference>
<evidence type="ECO:0000256" key="13">
    <source>
        <dbReference type="ARBA" id="ARBA00023209"/>
    </source>
</evidence>
<dbReference type="PANTHER" id="PTHR34299:SF1">
    <property type="entry name" value="DIACYLGLYCEROL KINASE"/>
    <property type="match status" value="1"/>
</dbReference>
<evidence type="ECO:0000256" key="1">
    <source>
        <dbReference type="ARBA" id="ARBA00004651"/>
    </source>
</evidence>
<evidence type="ECO:0000256" key="17">
    <source>
        <dbReference type="PIRSR" id="PIRSR600829-3"/>
    </source>
</evidence>
<comment type="subcellular location">
    <subcellularLocation>
        <location evidence="1">Cell membrane</location>
        <topology evidence="1">Multi-pass membrane protein</topology>
    </subcellularLocation>
</comment>
<keyword evidence="18" id="KW-0479">Metal-binding</keyword>
<evidence type="ECO:0000256" key="12">
    <source>
        <dbReference type="ARBA" id="ARBA00023136"/>
    </source>
</evidence>
<feature type="binding site" evidence="18">
    <location>
        <position position="72"/>
    </location>
    <ligand>
        <name>a divalent metal cation</name>
        <dbReference type="ChEBI" id="CHEBI:60240"/>
    </ligand>
</feature>
<dbReference type="GO" id="GO:0005524">
    <property type="term" value="F:ATP binding"/>
    <property type="evidence" value="ECO:0007669"/>
    <property type="project" value="UniProtKB-KW"/>
</dbReference>
<keyword evidence="6 19" id="KW-0812">Transmembrane</keyword>
<dbReference type="GO" id="GO:0005886">
    <property type="term" value="C:plasma membrane"/>
    <property type="evidence" value="ECO:0007669"/>
    <property type="project" value="UniProtKB-SubCell"/>
</dbReference>
<keyword evidence="4" id="KW-0444">Lipid biosynthesis</keyword>
<feature type="binding site" evidence="17">
    <location>
        <position position="24"/>
    </location>
    <ligand>
        <name>ATP</name>
        <dbReference type="ChEBI" id="CHEBI:30616"/>
    </ligand>
</feature>
<keyword evidence="8 20" id="KW-0418">Kinase</keyword>
<dbReference type="PANTHER" id="PTHR34299">
    <property type="entry name" value="DIACYLGLYCEROL KINASE"/>
    <property type="match status" value="1"/>
</dbReference>
<evidence type="ECO:0000256" key="11">
    <source>
        <dbReference type="ARBA" id="ARBA00023098"/>
    </source>
</evidence>
<evidence type="ECO:0000256" key="3">
    <source>
        <dbReference type="ARBA" id="ARBA00022475"/>
    </source>
</evidence>
<keyword evidence="11" id="KW-0443">Lipid metabolism</keyword>
<evidence type="ECO:0000256" key="16">
    <source>
        <dbReference type="PIRSR" id="PIRSR600829-2"/>
    </source>
</evidence>
<evidence type="ECO:0000256" key="2">
    <source>
        <dbReference type="ARBA" id="ARBA00005967"/>
    </source>
</evidence>
<feature type="transmembrane region" description="Helical" evidence="19">
    <location>
        <begin position="52"/>
        <end position="71"/>
    </location>
</feature>
<dbReference type="GO" id="GO:0008654">
    <property type="term" value="P:phospholipid biosynthetic process"/>
    <property type="evidence" value="ECO:0007669"/>
    <property type="project" value="UniProtKB-KW"/>
</dbReference>
<evidence type="ECO:0000313" key="20">
    <source>
        <dbReference type="EMBL" id="PIR74587.1"/>
    </source>
</evidence>
<keyword evidence="5" id="KW-0808">Transferase</keyword>
<feature type="binding site" evidence="16">
    <location>
        <position position="65"/>
    </location>
    <ligand>
        <name>substrate</name>
    </ligand>
</feature>
<comment type="caution">
    <text evidence="20">The sequence shown here is derived from an EMBL/GenBank/DDBJ whole genome shotgun (WGS) entry which is preliminary data.</text>
</comment>
<feature type="binding site" evidence="17">
    <location>
        <begin position="90"/>
        <end position="91"/>
    </location>
    <ligand>
        <name>ATP</name>
        <dbReference type="ChEBI" id="CHEBI:30616"/>
    </ligand>
</feature>
<feature type="binding site" evidence="17">
    <location>
        <position position="72"/>
    </location>
    <ligand>
        <name>ATP</name>
        <dbReference type="ChEBI" id="CHEBI:30616"/>
    </ligand>
</feature>
<proteinExistence type="inferred from homology"/>
<keyword evidence="14" id="KW-1208">Phospholipid metabolism</keyword>
<evidence type="ECO:0000256" key="6">
    <source>
        <dbReference type="ARBA" id="ARBA00022692"/>
    </source>
</evidence>
<keyword evidence="3" id="KW-1003">Cell membrane</keyword>
<keyword evidence="7 17" id="KW-0547">Nucleotide-binding</keyword>
<dbReference type="AlphaFoldDB" id="A0A2H0TT48"/>
<dbReference type="EMBL" id="PFCB01000016">
    <property type="protein sequence ID" value="PIR74587.1"/>
    <property type="molecule type" value="Genomic_DNA"/>
</dbReference>
<evidence type="ECO:0000256" key="15">
    <source>
        <dbReference type="PIRSR" id="PIRSR600829-1"/>
    </source>
</evidence>
<dbReference type="GO" id="GO:0046872">
    <property type="term" value="F:metal ion binding"/>
    <property type="evidence" value="ECO:0007669"/>
    <property type="project" value="UniProtKB-KW"/>
</dbReference>